<protein>
    <submittedName>
        <fullName evidence="1">Uncharacterized protein</fullName>
    </submittedName>
</protein>
<accession>A0A024RVA6</accession>
<evidence type="ECO:0000313" key="2">
    <source>
        <dbReference type="Proteomes" id="UP000024376"/>
    </source>
</evidence>
<dbReference type="AlphaFoldDB" id="A0A024RVA6"/>
<name>A0A024RVA6_HYPJR</name>
<dbReference type="Proteomes" id="UP000024376">
    <property type="component" value="Unassembled WGS sequence"/>
</dbReference>
<proteinExistence type="predicted"/>
<evidence type="ECO:0000313" key="1">
    <source>
        <dbReference type="EMBL" id="ETR97104.1"/>
    </source>
</evidence>
<dbReference type="HOGENOM" id="CLU_2469385_0_0_1"/>
<dbReference type="EMBL" id="KI911177">
    <property type="protein sequence ID" value="ETR97104.1"/>
    <property type="molecule type" value="Genomic_DNA"/>
</dbReference>
<sequence>MDHIAEPPPSYGNHYQHALLPPPYYSQEYARVAVVGEMWTADGILSSGRGRSSILSRFWRWIAKELASSTVVLSNGKNSDMCLGACCRG</sequence>
<gene>
    <name evidence="1" type="ORF">M419DRAFT_92430</name>
</gene>
<organism evidence="1 2">
    <name type="scientific">Hypocrea jecorina (strain ATCC 56765 / BCRC 32924 / NRRL 11460 / Rut C-30)</name>
    <name type="common">Trichoderma reesei</name>
    <dbReference type="NCBI Taxonomy" id="1344414"/>
    <lineage>
        <taxon>Eukaryota</taxon>
        <taxon>Fungi</taxon>
        <taxon>Dikarya</taxon>
        <taxon>Ascomycota</taxon>
        <taxon>Pezizomycotina</taxon>
        <taxon>Sordariomycetes</taxon>
        <taxon>Hypocreomycetidae</taxon>
        <taxon>Hypocreales</taxon>
        <taxon>Hypocreaceae</taxon>
        <taxon>Trichoderma</taxon>
    </lineage>
</organism>
<reference evidence="2" key="1">
    <citation type="journal article" date="2013" name="Ind. Biotechnol.">
        <title>Comparative genomics analysis of Trichoderma reesei strains.</title>
        <authorList>
            <person name="Koike H."/>
            <person name="Aerts A."/>
            <person name="LaButti K."/>
            <person name="Grigoriev I.V."/>
            <person name="Baker S.E."/>
        </authorList>
    </citation>
    <scope>NUCLEOTIDE SEQUENCE [LARGE SCALE GENOMIC DNA]</scope>
    <source>
        <strain evidence="2">ATCC 56765 / BCRC 32924 / NRRL 11460 / Rut C-30</strain>
    </source>
</reference>
<dbReference type="KEGG" id="trr:M419DRAFT_92430"/>